<dbReference type="OMA" id="NSCAAAH"/>
<evidence type="ECO:0000313" key="3">
    <source>
        <dbReference type="EMBL" id="KAH9307577.1"/>
    </source>
</evidence>
<dbReference type="EMBL" id="JAHRHJ020000007">
    <property type="protein sequence ID" value="KAH9307577.1"/>
    <property type="molecule type" value="Genomic_DNA"/>
</dbReference>
<dbReference type="PANTHER" id="PTHR47933:SF54">
    <property type="entry name" value="PENTACOTRIPEPTIDE-REPEAT REGION OF PRORP DOMAIN-CONTAINING PROTEIN"/>
    <property type="match status" value="1"/>
</dbReference>
<proteinExistence type="predicted"/>
<sequence>MILEAKNSANSIFKIFYKCGSITHLQINPAIKSYSNRCIHYLNPSKTLHTSHNIYNPSGYLGSVYNQWNKNVMYPAILWKRLNSLSGEGVKSDEGLELLQKNSDCDIDEESQRGHGETKGLKKNVERVLGILKKFEGLSYEARSALENSGVVATSGLVKRVLSRAQNDWQSAYTCFLWAGSQPSYKHHLSAYHTMISILGKRKQFGIAWELIRKMQGGRNDRSMVNLETLLIMIESYSAAHDVGIAVKVFHSLNRFKLNTDVNAFHGLLSALCRYKNVEDAEHLVCLNKSVFPYEVKSFNFVLNGWCNLIVSVAEAKRFWKVMINNGITPDVYSYGCMISCFSKTGNLNDVIRLLDQMKKRNCAPDLKVYNAAVYALAKGNCFKEAYNLLDAMAEKGFIPNVVTYVSLIKACCKAGNLKDAYRISDEMIQKGFKPSIIIFHAFFSALKDPKETMELFEKMIESSCAPIMETFVMLIRKFCRSHEFENVFKLWNIMGDHGHSPDHMAYSVLIHGLFLNGKTEEAYKYYEEMKAKGFHPELTTGKMISAWIAGRGLAAPELLKLKEKNSRGVQRDGR</sequence>
<gene>
    <name evidence="3" type="ORF">KI387_035488</name>
</gene>
<keyword evidence="1" id="KW-0677">Repeat</keyword>
<dbReference type="Proteomes" id="UP000824469">
    <property type="component" value="Unassembled WGS sequence"/>
</dbReference>
<feature type="repeat" description="PPR" evidence="2">
    <location>
        <begin position="468"/>
        <end position="502"/>
    </location>
</feature>
<evidence type="ECO:0008006" key="5">
    <source>
        <dbReference type="Google" id="ProtNLM"/>
    </source>
</evidence>
<dbReference type="Pfam" id="PF01535">
    <property type="entry name" value="PPR"/>
    <property type="match status" value="1"/>
</dbReference>
<dbReference type="Gene3D" id="1.25.40.10">
    <property type="entry name" value="Tetratricopeptide repeat domain"/>
    <property type="match status" value="3"/>
</dbReference>
<feature type="repeat" description="PPR" evidence="2">
    <location>
        <begin position="295"/>
        <end position="330"/>
    </location>
</feature>
<feature type="repeat" description="PPR" evidence="2">
    <location>
        <begin position="401"/>
        <end position="435"/>
    </location>
</feature>
<dbReference type="PANTHER" id="PTHR47933">
    <property type="entry name" value="PENTATRICOPEPTIDE REPEAT-CONTAINING PROTEIN 1, MITOCHONDRIAL"/>
    <property type="match status" value="1"/>
</dbReference>
<dbReference type="NCBIfam" id="TIGR00756">
    <property type="entry name" value="PPR"/>
    <property type="match status" value="5"/>
</dbReference>
<dbReference type="GO" id="GO:0003729">
    <property type="term" value="F:mRNA binding"/>
    <property type="evidence" value="ECO:0007669"/>
    <property type="project" value="TreeGrafter"/>
</dbReference>
<feature type="repeat" description="PPR" evidence="2">
    <location>
        <begin position="366"/>
        <end position="400"/>
    </location>
</feature>
<evidence type="ECO:0000256" key="2">
    <source>
        <dbReference type="PROSITE-ProRule" id="PRU00708"/>
    </source>
</evidence>
<keyword evidence="4" id="KW-1185">Reference proteome</keyword>
<dbReference type="InterPro" id="IPR002885">
    <property type="entry name" value="PPR_rpt"/>
</dbReference>
<evidence type="ECO:0000313" key="4">
    <source>
        <dbReference type="Proteomes" id="UP000824469"/>
    </source>
</evidence>
<organism evidence="3 4">
    <name type="scientific">Taxus chinensis</name>
    <name type="common">Chinese yew</name>
    <name type="synonym">Taxus wallichiana var. chinensis</name>
    <dbReference type="NCBI Taxonomy" id="29808"/>
    <lineage>
        <taxon>Eukaryota</taxon>
        <taxon>Viridiplantae</taxon>
        <taxon>Streptophyta</taxon>
        <taxon>Embryophyta</taxon>
        <taxon>Tracheophyta</taxon>
        <taxon>Spermatophyta</taxon>
        <taxon>Pinopsida</taxon>
        <taxon>Pinidae</taxon>
        <taxon>Conifers II</taxon>
        <taxon>Cupressales</taxon>
        <taxon>Taxaceae</taxon>
        <taxon>Taxus</taxon>
    </lineage>
</organism>
<dbReference type="Pfam" id="PF13041">
    <property type="entry name" value="PPR_2"/>
    <property type="match status" value="2"/>
</dbReference>
<feature type="repeat" description="PPR" evidence="2">
    <location>
        <begin position="331"/>
        <end position="365"/>
    </location>
</feature>
<dbReference type="InterPro" id="IPR051240">
    <property type="entry name" value="Mito_RNA-Proc/Resp"/>
</dbReference>
<comment type="caution">
    <text evidence="3">The sequence shown here is derived from an EMBL/GenBank/DDBJ whole genome shotgun (WGS) entry which is preliminary data.</text>
</comment>
<protein>
    <recommendedName>
        <fullName evidence="5">Pentatricopeptide repeat-containing protein</fullName>
    </recommendedName>
</protein>
<reference evidence="3 4" key="1">
    <citation type="journal article" date="2021" name="Nat. Plants">
        <title>The Taxus genome provides insights into paclitaxel biosynthesis.</title>
        <authorList>
            <person name="Xiong X."/>
            <person name="Gou J."/>
            <person name="Liao Q."/>
            <person name="Li Y."/>
            <person name="Zhou Q."/>
            <person name="Bi G."/>
            <person name="Li C."/>
            <person name="Du R."/>
            <person name="Wang X."/>
            <person name="Sun T."/>
            <person name="Guo L."/>
            <person name="Liang H."/>
            <person name="Lu P."/>
            <person name="Wu Y."/>
            <person name="Zhang Z."/>
            <person name="Ro D.K."/>
            <person name="Shang Y."/>
            <person name="Huang S."/>
            <person name="Yan J."/>
        </authorList>
    </citation>
    <scope>NUCLEOTIDE SEQUENCE [LARGE SCALE GENOMIC DNA]</scope>
    <source>
        <strain evidence="3">Ta-2019</strain>
    </source>
</reference>
<name>A0AA38FMP1_TAXCH</name>
<dbReference type="PROSITE" id="PS51375">
    <property type="entry name" value="PPR"/>
    <property type="match status" value="6"/>
</dbReference>
<feature type="repeat" description="PPR" evidence="2">
    <location>
        <begin position="503"/>
        <end position="537"/>
    </location>
</feature>
<dbReference type="Pfam" id="PF13812">
    <property type="entry name" value="PPR_3"/>
    <property type="match status" value="1"/>
</dbReference>
<dbReference type="InterPro" id="IPR011990">
    <property type="entry name" value="TPR-like_helical_dom_sf"/>
</dbReference>
<accession>A0AA38FMP1</accession>
<evidence type="ECO:0000256" key="1">
    <source>
        <dbReference type="ARBA" id="ARBA00022737"/>
    </source>
</evidence>
<dbReference type="AlphaFoldDB" id="A0AA38FMP1"/>